<proteinExistence type="predicted"/>
<protein>
    <submittedName>
        <fullName evidence="2">Uncharacterized protein</fullName>
    </submittedName>
</protein>
<dbReference type="Proteomes" id="UP000675882">
    <property type="component" value="Unassembled WGS sequence"/>
</dbReference>
<gene>
    <name evidence="2" type="ORF">NTGZN8_140086</name>
</gene>
<organism evidence="2 3">
    <name type="scientific">Candidatus Nitrotoga fabula</name>
    <dbReference type="NCBI Taxonomy" id="2182327"/>
    <lineage>
        <taxon>Bacteria</taxon>
        <taxon>Pseudomonadati</taxon>
        <taxon>Pseudomonadota</taxon>
        <taxon>Betaproteobacteria</taxon>
        <taxon>Nitrosomonadales</taxon>
        <taxon>Gallionellaceae</taxon>
        <taxon>Candidatus Nitrotoga</taxon>
    </lineage>
</organism>
<feature type="region of interest" description="Disordered" evidence="1">
    <location>
        <begin position="1"/>
        <end position="22"/>
    </location>
</feature>
<reference evidence="2" key="1">
    <citation type="submission" date="2021-02" db="EMBL/GenBank/DDBJ databases">
        <authorList>
            <person name="Han P."/>
        </authorList>
    </citation>
    <scope>NUCLEOTIDE SEQUENCE</scope>
    <source>
        <strain evidence="2">Candidatus Nitrotoga sp. ZN8</strain>
    </source>
</reference>
<sequence length="50" mass="5558">MSSVDFGPMLNNHAKTDILSNKNNRLKKSIPCDQHKTQLGIGFHHGIASR</sequence>
<evidence type="ECO:0000256" key="1">
    <source>
        <dbReference type="SAM" id="MobiDB-lite"/>
    </source>
</evidence>
<dbReference type="AlphaFoldDB" id="A0A916BC43"/>
<accession>A0A916BC43</accession>
<dbReference type="EMBL" id="CAJNBL010000006">
    <property type="protein sequence ID" value="CAE6699112.1"/>
    <property type="molecule type" value="Genomic_DNA"/>
</dbReference>
<evidence type="ECO:0000313" key="3">
    <source>
        <dbReference type="Proteomes" id="UP000675882"/>
    </source>
</evidence>
<name>A0A916BC43_9PROT</name>
<comment type="caution">
    <text evidence="2">The sequence shown here is derived from an EMBL/GenBank/DDBJ whole genome shotgun (WGS) entry which is preliminary data.</text>
</comment>
<keyword evidence="3" id="KW-1185">Reference proteome</keyword>
<evidence type="ECO:0000313" key="2">
    <source>
        <dbReference type="EMBL" id="CAE6699112.1"/>
    </source>
</evidence>